<keyword evidence="14" id="KW-1185">Reference proteome</keyword>
<evidence type="ECO:0000313" key="14">
    <source>
        <dbReference type="Proteomes" id="UP000237310"/>
    </source>
</evidence>
<dbReference type="InterPro" id="IPR029062">
    <property type="entry name" value="Class_I_gatase-like"/>
</dbReference>
<protein>
    <recommendedName>
        <fullName evidence="3 8">Beta-galactosidase</fullName>
        <shortName evidence="8">Beta-gal</shortName>
        <ecNumber evidence="3 8">3.2.1.23</ecNumber>
    </recommendedName>
</protein>
<dbReference type="GO" id="GO:0046872">
    <property type="term" value="F:metal ion binding"/>
    <property type="evidence" value="ECO:0007669"/>
    <property type="project" value="UniProtKB-KW"/>
</dbReference>
<dbReference type="InterPro" id="IPR013738">
    <property type="entry name" value="Beta_galactosidase_Trimer"/>
</dbReference>
<evidence type="ECO:0000256" key="4">
    <source>
        <dbReference type="ARBA" id="ARBA00022723"/>
    </source>
</evidence>
<dbReference type="GO" id="GO:0009341">
    <property type="term" value="C:beta-galactosidase complex"/>
    <property type="evidence" value="ECO:0007669"/>
    <property type="project" value="InterPro"/>
</dbReference>
<dbReference type="Pfam" id="PF08532">
    <property type="entry name" value="Glyco_hydro_42M"/>
    <property type="match status" value="1"/>
</dbReference>
<gene>
    <name evidence="13" type="ORF">C3L50_14520</name>
</gene>
<comment type="caution">
    <text evidence="13">The sequence shown here is derived from an EMBL/GenBank/DDBJ whole genome shotgun (WGS) entry which is preliminary data.</text>
</comment>
<sequence length="702" mass="80562">MKHTYISFAKRFSGSIKLLFLVAMLALTNLSFAQIKFDNILYGASYYHEYMPTERLEKDVQMMQEAGVSVVRLAESSWSGFEPQEGKFEFAWMDRIIDRLHKAGIKVIVGTPTYSIPAWLAHKYPEMLIEYAGGRKAGYGIRQNVDLTNASYLFYSERIIRKIAERYAKHPAVIGFQVDNETLTRGVNNHDFQVGFVNYLKDKFGTVQTLNKIWGLNYWGMALNDWSEFPVRDDVTNTAHKLEWERYKMKVIADFLTWQTKIVDEYKRPDQFVTHCFMTTPEIDKPQTSEFMDILGLNKYPPAQDKCTGAEYAMAGDYIRSVKKSNYLVTETTGQTTGWDSKDQHPPYDGQLRLNMYSNIGSGANMVAYWHWSSLHYGQETYWKGILSHDLEPNRVYNEMKKTAQELKKFGSHLVNLKIKPQVAILFSYDSNHALNIMPYKDGSNAYRTQTDQLHRALYNNSVAVDYIFAERPNLNLKEYKLVIVPPLYVASDAVLTAISDYVKEGGQVIMMFKSGFTDQNSMVRTEVAPGPLRKACGFYYQEFANIENLKLKDNPFNVADKENTVSDWAELIIPETAQPLAYYDHPFYGKYPAITSNKFGKGTLVYEGCRPSDILQEKIVMAAMERAGIKTSDQNIHWPLITKQGTNDFGKKVHFYYNYSSKADSVSYDYPDGKELTSDRKVKKGGKLDLEPWGVQVVEEN</sequence>
<evidence type="ECO:0000313" key="13">
    <source>
        <dbReference type="EMBL" id="POY37234.1"/>
    </source>
</evidence>
<evidence type="ECO:0000256" key="6">
    <source>
        <dbReference type="ARBA" id="ARBA00022833"/>
    </source>
</evidence>
<keyword evidence="6" id="KW-0862">Zinc</keyword>
<evidence type="ECO:0000256" key="8">
    <source>
        <dbReference type="PIRNR" id="PIRNR001084"/>
    </source>
</evidence>
<keyword evidence="7 8" id="KW-0326">Glycosidase</keyword>
<evidence type="ECO:0000256" key="9">
    <source>
        <dbReference type="PIRSR" id="PIRSR001084-1"/>
    </source>
</evidence>
<dbReference type="PANTHER" id="PTHR36447">
    <property type="entry name" value="BETA-GALACTOSIDASE GANA"/>
    <property type="match status" value="1"/>
</dbReference>
<dbReference type="GO" id="GO:0004565">
    <property type="term" value="F:beta-galactosidase activity"/>
    <property type="evidence" value="ECO:0007669"/>
    <property type="project" value="UniProtKB-EC"/>
</dbReference>
<feature type="active site" description="Proton donor" evidence="9">
    <location>
        <position position="181"/>
    </location>
</feature>
<evidence type="ECO:0000256" key="7">
    <source>
        <dbReference type="ARBA" id="ARBA00023295"/>
    </source>
</evidence>
<dbReference type="RefSeq" id="WP_103806907.1">
    <property type="nucleotide sequence ID" value="NZ_PQVG01000009.1"/>
</dbReference>
<evidence type="ECO:0000256" key="1">
    <source>
        <dbReference type="ARBA" id="ARBA00001412"/>
    </source>
</evidence>
<evidence type="ECO:0000256" key="5">
    <source>
        <dbReference type="ARBA" id="ARBA00022801"/>
    </source>
</evidence>
<accession>A0A2S5A3Y6</accession>
<dbReference type="GO" id="GO:0005975">
    <property type="term" value="P:carbohydrate metabolic process"/>
    <property type="evidence" value="ECO:0007669"/>
    <property type="project" value="InterPro"/>
</dbReference>
<dbReference type="Pfam" id="PF02449">
    <property type="entry name" value="Glyco_hydro_42"/>
    <property type="match status" value="1"/>
</dbReference>
<organism evidence="13 14">
    <name type="scientific">Flavobacterium alvei</name>
    <dbReference type="NCBI Taxonomy" id="2080416"/>
    <lineage>
        <taxon>Bacteria</taxon>
        <taxon>Pseudomonadati</taxon>
        <taxon>Bacteroidota</taxon>
        <taxon>Flavobacteriia</taxon>
        <taxon>Flavobacteriales</taxon>
        <taxon>Flavobacteriaceae</taxon>
        <taxon>Flavobacterium</taxon>
    </lineage>
</organism>
<reference evidence="13 14" key="1">
    <citation type="submission" date="2018-01" db="EMBL/GenBank/DDBJ databases">
        <authorList>
            <person name="Gaut B.S."/>
            <person name="Morton B.R."/>
            <person name="Clegg M.T."/>
            <person name="Duvall M.R."/>
        </authorList>
    </citation>
    <scope>NUCLEOTIDE SEQUENCE [LARGE SCALE GENOMIC DNA]</scope>
    <source>
        <strain evidence="13 14">HR-AY</strain>
    </source>
</reference>
<evidence type="ECO:0000256" key="3">
    <source>
        <dbReference type="ARBA" id="ARBA00012756"/>
    </source>
</evidence>
<comment type="similarity">
    <text evidence="2 8">Belongs to the glycosyl hydrolase 42 family.</text>
</comment>
<dbReference type="Proteomes" id="UP000237310">
    <property type="component" value="Unassembled WGS sequence"/>
</dbReference>
<dbReference type="CDD" id="cd03143">
    <property type="entry name" value="A4_beta-galactosidase_middle_domain"/>
    <property type="match status" value="1"/>
</dbReference>
<evidence type="ECO:0000256" key="10">
    <source>
        <dbReference type="PIRSR" id="PIRSR001084-2"/>
    </source>
</evidence>
<dbReference type="InterPro" id="IPR017853">
    <property type="entry name" value="GH"/>
</dbReference>
<evidence type="ECO:0000259" key="11">
    <source>
        <dbReference type="Pfam" id="PF02449"/>
    </source>
</evidence>
<dbReference type="AlphaFoldDB" id="A0A2S5A3Y6"/>
<feature type="domain" description="Beta-galactosidase trimerisation" evidence="12">
    <location>
        <begin position="422"/>
        <end position="630"/>
    </location>
</feature>
<dbReference type="SUPFAM" id="SSF51445">
    <property type="entry name" value="(Trans)glycosidases"/>
    <property type="match status" value="1"/>
</dbReference>
<dbReference type="OrthoDB" id="9800974at2"/>
<evidence type="ECO:0000259" key="12">
    <source>
        <dbReference type="Pfam" id="PF08532"/>
    </source>
</evidence>
<dbReference type="InterPro" id="IPR013529">
    <property type="entry name" value="Glyco_hydro_42_N"/>
</dbReference>
<dbReference type="PANTHER" id="PTHR36447:SF2">
    <property type="entry name" value="BETA-GALACTOSIDASE YESZ"/>
    <property type="match status" value="1"/>
</dbReference>
<comment type="catalytic activity">
    <reaction evidence="1 8">
        <text>Hydrolysis of terminal non-reducing beta-D-galactose residues in beta-D-galactosides.</text>
        <dbReference type="EC" id="3.2.1.23"/>
    </reaction>
</comment>
<dbReference type="InterPro" id="IPR003476">
    <property type="entry name" value="Glyco_hydro_42"/>
</dbReference>
<dbReference type="Gene3D" id="3.20.20.80">
    <property type="entry name" value="Glycosidases"/>
    <property type="match status" value="1"/>
</dbReference>
<feature type="binding site" evidence="10">
    <location>
        <position position="339"/>
    </location>
    <ligand>
        <name>substrate</name>
    </ligand>
</feature>
<feature type="binding site" evidence="10">
    <location>
        <position position="142"/>
    </location>
    <ligand>
        <name>substrate</name>
    </ligand>
</feature>
<name>A0A2S5A3Y6_9FLAO</name>
<feature type="binding site" evidence="10">
    <location>
        <position position="180"/>
    </location>
    <ligand>
        <name>substrate</name>
    </ligand>
</feature>
<dbReference type="Gene3D" id="3.40.50.880">
    <property type="match status" value="1"/>
</dbReference>
<dbReference type="PIRSF" id="PIRSF001084">
    <property type="entry name" value="B-galactosidase"/>
    <property type="match status" value="1"/>
</dbReference>
<feature type="active site" description="Nucleophile" evidence="9">
    <location>
        <position position="331"/>
    </location>
</feature>
<proteinExistence type="inferred from homology"/>
<keyword evidence="4" id="KW-0479">Metal-binding</keyword>
<keyword evidence="5 8" id="KW-0378">Hydrolase</keyword>
<dbReference type="SUPFAM" id="SSF52317">
    <property type="entry name" value="Class I glutamine amidotransferase-like"/>
    <property type="match status" value="1"/>
</dbReference>
<feature type="domain" description="Glycoside hydrolase family 42 N-terminal" evidence="11">
    <location>
        <begin position="46"/>
        <end position="409"/>
    </location>
</feature>
<evidence type="ECO:0000256" key="2">
    <source>
        <dbReference type="ARBA" id="ARBA00005940"/>
    </source>
</evidence>
<dbReference type="EMBL" id="PQVG01000009">
    <property type="protein sequence ID" value="POY37234.1"/>
    <property type="molecule type" value="Genomic_DNA"/>
</dbReference>
<dbReference type="EC" id="3.2.1.23" evidence="3 8"/>